<dbReference type="EMBL" id="CAJNOC010000142">
    <property type="protein sequence ID" value="CAF0718755.1"/>
    <property type="molecule type" value="Genomic_DNA"/>
</dbReference>
<comment type="caution">
    <text evidence="2">The sequence shown here is derived from an EMBL/GenBank/DDBJ whole genome shotgun (WGS) entry which is preliminary data.</text>
</comment>
<name>A0A813MB53_9BILA</name>
<sequence>MFKKKNKAEDSKQDNFVNKNESLVDIRKGLIELNASIACNISDDKLDDLFGQLKVLEKQFDDHVQFKQEIKEKQLNLSMNFLNSNTQQNRSVNNQIDELKKDLNNFKNLLNKN</sequence>
<accession>A0A813MB53</accession>
<reference evidence="2" key="1">
    <citation type="submission" date="2021-02" db="EMBL/GenBank/DDBJ databases">
        <authorList>
            <person name="Nowell W R."/>
        </authorList>
    </citation>
    <scope>NUCLEOTIDE SEQUENCE</scope>
    <source>
        <strain evidence="2">Ploen Becks lab</strain>
    </source>
</reference>
<feature type="coiled-coil region" evidence="1">
    <location>
        <begin position="82"/>
        <end position="109"/>
    </location>
</feature>
<dbReference type="AlphaFoldDB" id="A0A813MB53"/>
<evidence type="ECO:0000313" key="2">
    <source>
        <dbReference type="EMBL" id="CAF0718755.1"/>
    </source>
</evidence>
<keyword evidence="3" id="KW-1185">Reference proteome</keyword>
<protein>
    <submittedName>
        <fullName evidence="2">Uncharacterized protein</fullName>
    </submittedName>
</protein>
<keyword evidence="1" id="KW-0175">Coiled coil</keyword>
<organism evidence="2 3">
    <name type="scientific">Brachionus calyciflorus</name>
    <dbReference type="NCBI Taxonomy" id="104777"/>
    <lineage>
        <taxon>Eukaryota</taxon>
        <taxon>Metazoa</taxon>
        <taxon>Spiralia</taxon>
        <taxon>Gnathifera</taxon>
        <taxon>Rotifera</taxon>
        <taxon>Eurotatoria</taxon>
        <taxon>Monogononta</taxon>
        <taxon>Pseudotrocha</taxon>
        <taxon>Ploima</taxon>
        <taxon>Brachionidae</taxon>
        <taxon>Brachionus</taxon>
    </lineage>
</organism>
<dbReference type="Proteomes" id="UP000663879">
    <property type="component" value="Unassembled WGS sequence"/>
</dbReference>
<proteinExistence type="predicted"/>
<evidence type="ECO:0000313" key="3">
    <source>
        <dbReference type="Proteomes" id="UP000663879"/>
    </source>
</evidence>
<gene>
    <name evidence="2" type="ORF">OXX778_LOCUS1979</name>
</gene>
<evidence type="ECO:0000256" key="1">
    <source>
        <dbReference type="SAM" id="Coils"/>
    </source>
</evidence>